<evidence type="ECO:0000259" key="11">
    <source>
        <dbReference type="PROSITE" id="PS50157"/>
    </source>
</evidence>
<evidence type="ECO:0000256" key="10">
    <source>
        <dbReference type="SAM" id="MobiDB-lite"/>
    </source>
</evidence>
<dbReference type="Proteomes" id="UP000683360">
    <property type="component" value="Unassembled WGS sequence"/>
</dbReference>
<feature type="domain" description="C2H2-type" evidence="11">
    <location>
        <begin position="1015"/>
        <end position="1037"/>
    </location>
</feature>
<feature type="domain" description="C2H2-type" evidence="11">
    <location>
        <begin position="484"/>
        <end position="511"/>
    </location>
</feature>
<feature type="domain" description="C2H2-type" evidence="11">
    <location>
        <begin position="404"/>
        <end position="431"/>
    </location>
</feature>
<name>A0A8S3S1P7_MYTED</name>
<dbReference type="Gene3D" id="3.30.160.60">
    <property type="entry name" value="Classic Zinc Finger"/>
    <property type="match status" value="8"/>
</dbReference>
<keyword evidence="8" id="KW-0539">Nucleus</keyword>
<keyword evidence="2" id="KW-0479">Metal-binding</keyword>
<dbReference type="PANTHER" id="PTHR24394">
    <property type="entry name" value="ZINC FINGER PROTEIN"/>
    <property type="match status" value="1"/>
</dbReference>
<evidence type="ECO:0000256" key="7">
    <source>
        <dbReference type="ARBA" id="ARBA00023163"/>
    </source>
</evidence>
<keyword evidence="6" id="KW-0805">Transcription regulation</keyword>
<dbReference type="InterPro" id="IPR013087">
    <property type="entry name" value="Znf_C2H2_type"/>
</dbReference>
<evidence type="ECO:0000256" key="4">
    <source>
        <dbReference type="ARBA" id="ARBA00022771"/>
    </source>
</evidence>
<evidence type="ECO:0000256" key="1">
    <source>
        <dbReference type="ARBA" id="ARBA00004123"/>
    </source>
</evidence>
<accession>A0A8S3S1P7</accession>
<dbReference type="PROSITE" id="PS50157">
    <property type="entry name" value="ZINC_FINGER_C2H2_2"/>
    <property type="match status" value="13"/>
</dbReference>
<dbReference type="GO" id="GO:0000981">
    <property type="term" value="F:DNA-binding transcription factor activity, RNA polymerase II-specific"/>
    <property type="evidence" value="ECO:0007669"/>
    <property type="project" value="TreeGrafter"/>
</dbReference>
<evidence type="ECO:0000256" key="9">
    <source>
        <dbReference type="PROSITE-ProRule" id="PRU00042"/>
    </source>
</evidence>
<dbReference type="PANTHER" id="PTHR24394:SF44">
    <property type="entry name" value="ZINC FINGER PROTEIN 271-LIKE"/>
    <property type="match status" value="1"/>
</dbReference>
<feature type="domain" description="C2H2-type" evidence="11">
    <location>
        <begin position="833"/>
        <end position="860"/>
    </location>
</feature>
<feature type="domain" description="C2H2-type" evidence="11">
    <location>
        <begin position="803"/>
        <end position="826"/>
    </location>
</feature>
<keyword evidence="13" id="KW-1185">Reference proteome</keyword>
<evidence type="ECO:0000313" key="13">
    <source>
        <dbReference type="Proteomes" id="UP000683360"/>
    </source>
</evidence>
<feature type="domain" description="C2H2-type" evidence="11">
    <location>
        <begin position="345"/>
        <end position="372"/>
    </location>
</feature>
<feature type="domain" description="C2H2-type" evidence="11">
    <location>
        <begin position="987"/>
        <end position="1014"/>
    </location>
</feature>
<proteinExistence type="predicted"/>
<protein>
    <submittedName>
        <fullName evidence="12">KRAB</fullName>
    </submittedName>
</protein>
<dbReference type="Pfam" id="PF00096">
    <property type="entry name" value="zf-C2H2"/>
    <property type="match status" value="4"/>
</dbReference>
<feature type="domain" description="C2H2-type" evidence="11">
    <location>
        <begin position="958"/>
        <end position="985"/>
    </location>
</feature>
<comment type="subcellular location">
    <subcellularLocation>
        <location evidence="1">Nucleus</location>
    </subcellularLocation>
</comment>
<reference evidence="12" key="1">
    <citation type="submission" date="2021-03" db="EMBL/GenBank/DDBJ databases">
        <authorList>
            <person name="Bekaert M."/>
        </authorList>
    </citation>
    <scope>NUCLEOTIDE SEQUENCE</scope>
</reference>
<keyword evidence="5" id="KW-0862">Zinc</keyword>
<evidence type="ECO:0000313" key="12">
    <source>
        <dbReference type="EMBL" id="CAG2212375.1"/>
    </source>
</evidence>
<feature type="domain" description="C2H2-type" evidence="11">
    <location>
        <begin position="861"/>
        <end position="888"/>
    </location>
</feature>
<dbReference type="OrthoDB" id="6077919at2759"/>
<gene>
    <name evidence="12" type="ORF">MEDL_26351</name>
</gene>
<evidence type="ECO:0000256" key="6">
    <source>
        <dbReference type="ARBA" id="ARBA00023015"/>
    </source>
</evidence>
<dbReference type="SUPFAM" id="SSF57667">
    <property type="entry name" value="beta-beta-alpha zinc fingers"/>
    <property type="match status" value="8"/>
</dbReference>
<evidence type="ECO:0000256" key="2">
    <source>
        <dbReference type="ARBA" id="ARBA00022723"/>
    </source>
</evidence>
<feature type="domain" description="C2H2-type" evidence="11">
    <location>
        <begin position="541"/>
        <end position="563"/>
    </location>
</feature>
<comment type="caution">
    <text evidence="12">The sequence shown here is derived from an EMBL/GenBank/DDBJ whole genome shotgun (WGS) entry which is preliminary data.</text>
</comment>
<dbReference type="FunFam" id="3.30.160.60:FF:001289">
    <property type="entry name" value="Zinc finger protein 574"/>
    <property type="match status" value="1"/>
</dbReference>
<dbReference type="InterPro" id="IPR036236">
    <property type="entry name" value="Znf_C2H2_sf"/>
</dbReference>
<sequence length="1094" mass="126373">MWNPDGHSDFQIEIKTEPVDDQIDNGYHGNTDSMKDQFTLSYQDLYHENISLSKNKDSEVCNHSNTRQEISNDDSDTEDCDDGKTCEFSSGISNKQCGVPYPVQLWKTVEHEDGQETSKKKEPVSEFISTNNMKMNLSQPEFNSIITNSAFTTTFQEDIIENQGRSRNRRKRKETVRRLKTCNIDQSDEDDTFGFNTGEKQYDTCKPGEKAYDTCKPGEKEYDTCKPGEKAYDTCNSGEKAYDTCNSGEKAYDTCNSGEKANDTCNSGEKANDTSNSGCFVCHLCQVEFTDTKTHHIHVKKCLSRRKLKRKKTNTEHKCDICGKVFKDRRGLDRHEVVHSGVKPYQCAICERSYTQKGHLQQHQRMHTDREDPWECEYCFKISQRSDKYNTHKNFHYRSKNMPYLCNACGGQFKEKSDLVKHIRKHRNTELYYVQVVKDSKLSGENKQGSKSPLKKPKIKNLSESGSGIDSNKAVEGKLGKFLYVCQLCKKEFIDWTTIQQHISRHTGEKVLFTCETCSKQFERMNDYAAHQSEHASDYLTKCEICGKFLNSNTDLLTHKHIHQVLYSFPRQQSTNGDVPAFPASTETTVTMVTDEVVGGTCTEEHSDSSDYKETKNKRTKAYKIKQVKNCVRLGKEFKKFLDTKSEQKINSVDNDDSLYNTVSLYMVENCHMESIVATNFRYNVPVTDPSSEQDQADNTCEGNQSEGVNEVDKKINMASNLKNAISTHERRGQFICNVCGMIFDRMNLFRLHAAYCGNIDQKVKVHIVGRKKKYECPICGKLFPDRRGIERHGVVHSGIKAYECVVCGRSYTQKGHLELHMKKHSDNFFERFECPYCFKILEKKDRFVIHKASHMSEFPYTCNVCNSSMRSLQDLYQHFKSHEHHQFYFVENKIGLGTPGEQVPEDSTPIELVSADSTHTVPPIEIFDSDKLQELSNSQLKLREEGQYLCDENHFIFVCQICHKQFQTWQIMLEHVDRHFGMTRQFTCETCNTAFGTVENLKKHLDEHKKDFQNMCTVCKKFFSEEETLKEHFVIHKRFAQKRSFYVKQPNLTKKRRKLKEKQDSSLITSLNHADHVPTFNLELLKTLDNDTS</sequence>
<evidence type="ECO:0000256" key="3">
    <source>
        <dbReference type="ARBA" id="ARBA00022737"/>
    </source>
</evidence>
<dbReference type="GO" id="GO:0008270">
    <property type="term" value="F:zinc ion binding"/>
    <property type="evidence" value="ECO:0007669"/>
    <property type="project" value="UniProtKB-KW"/>
</dbReference>
<feature type="domain" description="C2H2-type" evidence="11">
    <location>
        <begin position="775"/>
        <end position="802"/>
    </location>
</feature>
<dbReference type="Pfam" id="PF13912">
    <property type="entry name" value="zf-C2H2_6"/>
    <property type="match status" value="1"/>
</dbReference>
<dbReference type="FunFam" id="3.30.160.60:FF:000100">
    <property type="entry name" value="Zinc finger 45-like"/>
    <property type="match status" value="1"/>
</dbReference>
<evidence type="ECO:0000256" key="5">
    <source>
        <dbReference type="ARBA" id="ARBA00022833"/>
    </source>
</evidence>
<dbReference type="AlphaFoldDB" id="A0A8S3S1P7"/>
<dbReference type="EMBL" id="CAJPWZ010001296">
    <property type="protein sequence ID" value="CAG2212375.1"/>
    <property type="molecule type" value="Genomic_DNA"/>
</dbReference>
<feature type="domain" description="C2H2-type" evidence="11">
    <location>
        <begin position="317"/>
        <end position="344"/>
    </location>
</feature>
<dbReference type="SMART" id="SM00355">
    <property type="entry name" value="ZnF_C2H2"/>
    <property type="match status" value="16"/>
</dbReference>
<keyword evidence="4 9" id="KW-0863">Zinc-finger</keyword>
<evidence type="ECO:0000256" key="8">
    <source>
        <dbReference type="ARBA" id="ARBA00023242"/>
    </source>
</evidence>
<organism evidence="12 13">
    <name type="scientific">Mytilus edulis</name>
    <name type="common">Blue mussel</name>
    <dbReference type="NCBI Taxonomy" id="6550"/>
    <lineage>
        <taxon>Eukaryota</taxon>
        <taxon>Metazoa</taxon>
        <taxon>Spiralia</taxon>
        <taxon>Lophotrochozoa</taxon>
        <taxon>Mollusca</taxon>
        <taxon>Bivalvia</taxon>
        <taxon>Autobranchia</taxon>
        <taxon>Pteriomorphia</taxon>
        <taxon>Mytilida</taxon>
        <taxon>Mytiloidea</taxon>
        <taxon>Mytilidae</taxon>
        <taxon>Mytilinae</taxon>
        <taxon>Mytilus</taxon>
    </lineage>
</organism>
<feature type="region of interest" description="Disordered" evidence="10">
    <location>
        <begin position="443"/>
        <end position="468"/>
    </location>
</feature>
<dbReference type="GO" id="GO:0005634">
    <property type="term" value="C:nucleus"/>
    <property type="evidence" value="ECO:0007669"/>
    <property type="project" value="UniProtKB-SubCell"/>
</dbReference>
<feature type="domain" description="C2H2-type" evidence="11">
    <location>
        <begin position="513"/>
        <end position="540"/>
    </location>
</feature>
<keyword evidence="7" id="KW-0804">Transcription</keyword>
<keyword evidence="3" id="KW-0677">Repeat</keyword>
<dbReference type="PROSITE" id="PS00028">
    <property type="entry name" value="ZINC_FINGER_C2H2_1"/>
    <property type="match status" value="13"/>
</dbReference>